<dbReference type="Pfam" id="PF00561">
    <property type="entry name" value="Abhydrolase_1"/>
    <property type="match status" value="1"/>
</dbReference>
<dbReference type="InterPro" id="IPR050960">
    <property type="entry name" value="AB_hydrolase_4_sf"/>
</dbReference>
<dbReference type="InterPro" id="IPR000952">
    <property type="entry name" value="AB_hydrolase_4_CS"/>
</dbReference>
<dbReference type="RefSeq" id="WP_064029191.1">
    <property type="nucleotide sequence ID" value="NZ_LUUK01000176.1"/>
</dbReference>
<dbReference type="InterPro" id="IPR012020">
    <property type="entry name" value="ABHD4"/>
</dbReference>
<evidence type="ECO:0000313" key="7">
    <source>
        <dbReference type="Proteomes" id="UP000077628"/>
    </source>
</evidence>
<organism evidence="6 7">
    <name type="scientific">Methylomonas koyamae</name>
    <dbReference type="NCBI Taxonomy" id="702114"/>
    <lineage>
        <taxon>Bacteria</taxon>
        <taxon>Pseudomonadati</taxon>
        <taxon>Pseudomonadota</taxon>
        <taxon>Gammaproteobacteria</taxon>
        <taxon>Methylococcales</taxon>
        <taxon>Methylococcaceae</taxon>
        <taxon>Methylomonas</taxon>
    </lineage>
</organism>
<evidence type="ECO:0000256" key="1">
    <source>
        <dbReference type="ARBA" id="ARBA00010884"/>
    </source>
</evidence>
<feature type="domain" description="AB hydrolase-1" evidence="5">
    <location>
        <begin position="60"/>
        <end position="303"/>
    </location>
</feature>
<evidence type="ECO:0000313" key="6">
    <source>
        <dbReference type="EMBL" id="OAI17728.1"/>
    </source>
</evidence>
<feature type="active site" description="Charge relay system" evidence="4">
    <location>
        <position position="271"/>
    </location>
</feature>
<name>A0A177NI58_9GAMM</name>
<dbReference type="NCBIfam" id="NF008218">
    <property type="entry name" value="PRK10985.1"/>
    <property type="match status" value="1"/>
</dbReference>
<evidence type="ECO:0000256" key="3">
    <source>
        <dbReference type="ARBA" id="ARBA00022801"/>
    </source>
</evidence>
<reference evidence="7" key="1">
    <citation type="submission" date="2016-03" db="EMBL/GenBank/DDBJ databases">
        <authorList>
            <person name="Heylen K."/>
            <person name="De Vos P."/>
            <person name="Vekeman B."/>
        </authorList>
    </citation>
    <scope>NUCLEOTIDE SEQUENCE [LARGE SCALE GENOMIC DNA]</scope>
    <source>
        <strain evidence="7">R-45383</strain>
    </source>
</reference>
<dbReference type="PANTHER" id="PTHR10794:SF94">
    <property type="entry name" value="ESTERASE YHET-RELATED"/>
    <property type="match status" value="1"/>
</dbReference>
<dbReference type="InterPro" id="IPR029058">
    <property type="entry name" value="AB_hydrolase_fold"/>
</dbReference>
<keyword evidence="2" id="KW-0719">Serine esterase</keyword>
<dbReference type="AlphaFoldDB" id="A0A177NI58"/>
<comment type="similarity">
    <text evidence="1">Belongs to the AB hydrolase superfamily. AB hydrolase 4 family.</text>
</comment>
<sequence length="336" mass="37969">MSNEFRPAWWLNNRHLQTIYPALLRRVEAPIDLRRERLETSDGDFVDLDWLYDRQPTLAILLHGLAGSSRSGYIAGVQRRLRQLGIGSVALNFRGCGGEMNRLARCYHSGDTEDVDFLYRTLRRRLPDTALAAVGFSLGGNVLLKWLGERHDSIELRGAVAVSVPLMLNLCADRLDSGLSRIYRDYLLRELKQYIVAKRRHLHRLGRIEQAGLLDDLGDLAPIRSFWEYDDRVVARLHGFSDAHDYYRRSSSRQFLGRIEVPTLILQAEDDPFMTPAVLPAAAELASGVTLQVCGGGGHVGFVGGRLPWRPAFWLEQRIGDFLLAHLPESRRETGG</sequence>
<dbReference type="STRING" id="702114.A1355_07100"/>
<dbReference type="PANTHER" id="PTHR10794">
    <property type="entry name" value="ABHYDROLASE DOMAIN-CONTAINING PROTEIN"/>
    <property type="match status" value="1"/>
</dbReference>
<accession>A0A177NI58</accession>
<dbReference type="EMBL" id="LUUK01000176">
    <property type="protein sequence ID" value="OAI17728.1"/>
    <property type="molecule type" value="Genomic_DNA"/>
</dbReference>
<dbReference type="PIRSF" id="PIRSF005211">
    <property type="entry name" value="Ab_hydro_YheT"/>
    <property type="match status" value="1"/>
</dbReference>
<dbReference type="SUPFAM" id="SSF53474">
    <property type="entry name" value="alpha/beta-Hydrolases"/>
    <property type="match status" value="1"/>
</dbReference>
<proteinExistence type="inferred from homology"/>
<evidence type="ECO:0000256" key="2">
    <source>
        <dbReference type="ARBA" id="ARBA00022487"/>
    </source>
</evidence>
<dbReference type="Gene3D" id="3.40.50.1820">
    <property type="entry name" value="alpha/beta hydrolase"/>
    <property type="match status" value="1"/>
</dbReference>
<evidence type="ECO:0000256" key="4">
    <source>
        <dbReference type="PIRSR" id="PIRSR005211-1"/>
    </source>
</evidence>
<protein>
    <submittedName>
        <fullName evidence="6">Alpha/beta hydrolase</fullName>
    </submittedName>
</protein>
<dbReference type="InterPro" id="IPR000073">
    <property type="entry name" value="AB_hydrolase_1"/>
</dbReference>
<dbReference type="OrthoDB" id="332676at2"/>
<dbReference type="Proteomes" id="UP000077628">
    <property type="component" value="Unassembled WGS sequence"/>
</dbReference>
<evidence type="ECO:0000259" key="5">
    <source>
        <dbReference type="Pfam" id="PF00561"/>
    </source>
</evidence>
<comment type="caution">
    <text evidence="6">The sequence shown here is derived from an EMBL/GenBank/DDBJ whole genome shotgun (WGS) entry which is preliminary data.</text>
</comment>
<gene>
    <name evidence="6" type="ORF">A1355_07100</name>
</gene>
<keyword evidence="7" id="KW-1185">Reference proteome</keyword>
<feature type="active site" description="Charge relay system" evidence="4">
    <location>
        <position position="137"/>
    </location>
</feature>
<dbReference type="GO" id="GO:0047372">
    <property type="term" value="F:monoacylglycerol lipase activity"/>
    <property type="evidence" value="ECO:0007669"/>
    <property type="project" value="TreeGrafter"/>
</dbReference>
<keyword evidence="3 6" id="KW-0378">Hydrolase</keyword>
<dbReference type="PROSITE" id="PS01133">
    <property type="entry name" value="UPF0017"/>
    <property type="match status" value="1"/>
</dbReference>
<feature type="active site" description="Charge relay system" evidence="4">
    <location>
        <position position="299"/>
    </location>
</feature>
<dbReference type="GO" id="GO:0034338">
    <property type="term" value="F:short-chain carboxylesterase activity"/>
    <property type="evidence" value="ECO:0007669"/>
    <property type="project" value="TreeGrafter"/>
</dbReference>